<keyword evidence="10" id="KW-0969">Cilium</keyword>
<evidence type="ECO:0000256" key="4">
    <source>
        <dbReference type="ARBA" id="ARBA00023143"/>
    </source>
</evidence>
<feature type="domain" description="Flagellar basal body rod protein N-terminal" evidence="6">
    <location>
        <begin position="7"/>
        <end position="37"/>
    </location>
</feature>
<evidence type="ECO:0000313" key="10">
    <source>
        <dbReference type="EMBL" id="QTN37167.1"/>
    </source>
</evidence>
<feature type="domain" description="Flagellar hook protein FlgE D2" evidence="8">
    <location>
        <begin position="203"/>
        <end position="312"/>
    </location>
</feature>
<dbReference type="GO" id="GO:0071978">
    <property type="term" value="P:bacterial-type flagellum-dependent swarming motility"/>
    <property type="evidence" value="ECO:0007669"/>
    <property type="project" value="TreeGrafter"/>
</dbReference>
<keyword evidence="10" id="KW-0966">Cell projection</keyword>
<accession>A0A975I8K7</accession>
<dbReference type="InterPro" id="IPR010930">
    <property type="entry name" value="Flg_bb/hook_C_dom"/>
</dbReference>
<name>A0A975I8K7_9RHOB</name>
<dbReference type="GO" id="GO:0005829">
    <property type="term" value="C:cytosol"/>
    <property type="evidence" value="ECO:0007669"/>
    <property type="project" value="TreeGrafter"/>
</dbReference>
<dbReference type="PANTHER" id="PTHR30435:SF1">
    <property type="entry name" value="FLAGELLAR HOOK PROTEIN FLGE"/>
    <property type="match status" value="1"/>
</dbReference>
<dbReference type="GO" id="GO:0009425">
    <property type="term" value="C:bacterial-type flagellum basal body"/>
    <property type="evidence" value="ECO:0007669"/>
    <property type="project" value="UniProtKB-SubCell"/>
</dbReference>
<evidence type="ECO:0000256" key="5">
    <source>
        <dbReference type="RuleBase" id="RU362116"/>
    </source>
</evidence>
<comment type="subcellular location">
    <subcellularLocation>
        <location evidence="1 5">Bacterial flagellum basal body</location>
    </subcellularLocation>
</comment>
<dbReference type="InterPro" id="IPR037925">
    <property type="entry name" value="FlgE/F/G-like"/>
</dbReference>
<dbReference type="PANTHER" id="PTHR30435">
    <property type="entry name" value="FLAGELLAR PROTEIN"/>
    <property type="match status" value="1"/>
</dbReference>
<dbReference type="NCBIfam" id="TIGR03506">
    <property type="entry name" value="FlgEFG_subfam"/>
    <property type="match status" value="1"/>
</dbReference>
<dbReference type="Pfam" id="PF22692">
    <property type="entry name" value="LlgE_F_G_D1"/>
    <property type="match status" value="1"/>
</dbReference>
<sequence length="433" mass="44734">MSLTSALQTGVSGLSANSTAVGGISENIANANTVGYKRSFSQMVTTTASQGSDKGVLSVIAQEVSTIYAAGGLIATNSNTDLAISGRGFFVVTEQPNETNQGNFLLTRAGSFLPDADGNLVNAAGYYLNGFPYDGDGNLLGVDRSSFASMEVVNVGTVTLAADATTTIDASGNVPSQETGLTTPGAPFITSSEYFTPLGAIERINISWQPTSTANVWAVTVSDHNSTTLGSFDMTFSDSGATAGAPSSYTNITSAAVAPAAFAMDASTGVVSLTLNNGATPQPLTMSFGAIGSFAGMTQFSGDFSQSYDRDGSNLGELVRTEFDDAGTIFGVFDNGTRRPLFEVPLGVVDNPNGLGERAGNAYQTTVDSGSFQALTPTGGRVGIINAGALEGSNVDIAQEMTDLIRFQRAFSTNASVVTTVDEMMEETTRLKR</sequence>
<dbReference type="EMBL" id="CP060010">
    <property type="protein sequence ID" value="QTN37167.1"/>
    <property type="molecule type" value="Genomic_DNA"/>
</dbReference>
<evidence type="ECO:0000259" key="7">
    <source>
        <dbReference type="Pfam" id="PF06429"/>
    </source>
</evidence>
<dbReference type="Pfam" id="PF07559">
    <property type="entry name" value="FlgE_D2"/>
    <property type="match status" value="1"/>
</dbReference>
<dbReference type="Proteomes" id="UP000665026">
    <property type="component" value="Chromosome"/>
</dbReference>
<dbReference type="AlphaFoldDB" id="A0A975I8K7"/>
<dbReference type="InterPro" id="IPR001444">
    <property type="entry name" value="Flag_bb_rod_N"/>
</dbReference>
<evidence type="ECO:0000256" key="2">
    <source>
        <dbReference type="ARBA" id="ARBA00009677"/>
    </source>
</evidence>
<dbReference type="Pfam" id="PF06429">
    <property type="entry name" value="Flg_bbr_C"/>
    <property type="match status" value="1"/>
</dbReference>
<protein>
    <recommendedName>
        <fullName evidence="3 5">Flagellar hook protein FlgE</fullName>
    </recommendedName>
</protein>
<evidence type="ECO:0000256" key="1">
    <source>
        <dbReference type="ARBA" id="ARBA00004117"/>
    </source>
</evidence>
<dbReference type="KEGG" id="cact:HZ995_06600"/>
<dbReference type="InterPro" id="IPR011491">
    <property type="entry name" value="FlgE_D2"/>
</dbReference>
<dbReference type="RefSeq" id="WP_209357861.1">
    <property type="nucleotide sequence ID" value="NZ_CP060010.1"/>
</dbReference>
<keyword evidence="4 5" id="KW-0975">Bacterial flagellum</keyword>
<dbReference type="GO" id="GO:0009424">
    <property type="term" value="C:bacterial-type flagellum hook"/>
    <property type="evidence" value="ECO:0007669"/>
    <property type="project" value="TreeGrafter"/>
</dbReference>
<feature type="domain" description="Flagellar basal-body/hook protein C-terminal" evidence="7">
    <location>
        <begin position="387"/>
        <end position="431"/>
    </location>
</feature>
<dbReference type="InterPro" id="IPR020013">
    <property type="entry name" value="Flagellar_FlgE/F/G"/>
</dbReference>
<proteinExistence type="inferred from homology"/>
<evidence type="ECO:0000259" key="6">
    <source>
        <dbReference type="Pfam" id="PF00460"/>
    </source>
</evidence>
<dbReference type="InterPro" id="IPR053967">
    <property type="entry name" value="LlgE_F_G-like_D1"/>
</dbReference>
<organism evidence="10 11">
    <name type="scientific">Cognatishimia activa</name>
    <dbReference type="NCBI Taxonomy" id="1715691"/>
    <lineage>
        <taxon>Bacteria</taxon>
        <taxon>Pseudomonadati</taxon>
        <taxon>Pseudomonadota</taxon>
        <taxon>Alphaproteobacteria</taxon>
        <taxon>Rhodobacterales</taxon>
        <taxon>Paracoccaceae</taxon>
        <taxon>Cognatishimia</taxon>
    </lineage>
</organism>
<gene>
    <name evidence="10" type="ORF">HZ995_06600</name>
</gene>
<comment type="similarity">
    <text evidence="2 5">Belongs to the flagella basal body rod proteins family.</text>
</comment>
<evidence type="ECO:0000313" key="11">
    <source>
        <dbReference type="Proteomes" id="UP000665026"/>
    </source>
</evidence>
<evidence type="ECO:0000259" key="8">
    <source>
        <dbReference type="Pfam" id="PF07559"/>
    </source>
</evidence>
<comment type="function">
    <text evidence="5">A flexible structure which links the flagellar filament to the drive apparatus in the basal body.</text>
</comment>
<keyword evidence="10" id="KW-0282">Flagellum</keyword>
<dbReference type="Pfam" id="PF00460">
    <property type="entry name" value="Flg_bb_rod"/>
    <property type="match status" value="1"/>
</dbReference>
<evidence type="ECO:0000256" key="3">
    <source>
        <dbReference type="ARBA" id="ARBA00019015"/>
    </source>
</evidence>
<evidence type="ECO:0000259" key="9">
    <source>
        <dbReference type="Pfam" id="PF22692"/>
    </source>
</evidence>
<feature type="domain" description="Flagellar hook protein FlgE/F/G-like D1" evidence="9">
    <location>
        <begin position="83"/>
        <end position="174"/>
    </location>
</feature>
<dbReference type="SUPFAM" id="SSF117143">
    <property type="entry name" value="Flagellar hook protein flgE"/>
    <property type="match status" value="1"/>
</dbReference>
<reference evidence="10" key="1">
    <citation type="submission" date="2020-07" db="EMBL/GenBank/DDBJ databases">
        <title>Genome sequences of bacteria associated with the marine, planktonic diatom Thalassiosira profunda strain ECT2AJA-044.</title>
        <authorList>
            <person name="Gargas C.B."/>
            <person name="Roberts W.R."/>
            <person name="Alverson A.J."/>
        </authorList>
    </citation>
    <scope>NUCLEOTIDE SEQUENCE</scope>
    <source>
        <strain evidence="10">ECT2AJA-044</strain>
    </source>
</reference>